<dbReference type="GO" id="GO:0000340">
    <property type="term" value="F:RNA 7-methylguanosine cap binding"/>
    <property type="evidence" value="ECO:0007669"/>
    <property type="project" value="TreeGrafter"/>
</dbReference>
<dbReference type="InterPro" id="IPR023398">
    <property type="entry name" value="TIF_eIF4e-like"/>
</dbReference>
<gene>
    <name evidence="8" type="ORF">CBR_g29302</name>
</gene>
<feature type="compositionally biased region" description="Low complexity" evidence="7">
    <location>
        <begin position="109"/>
        <end position="118"/>
    </location>
</feature>
<evidence type="ECO:0000256" key="2">
    <source>
        <dbReference type="ARBA" id="ARBA00022540"/>
    </source>
</evidence>
<protein>
    <recommendedName>
        <fullName evidence="5">mRNA cap-binding protein</fullName>
    </recommendedName>
</protein>
<dbReference type="GO" id="GO:0003743">
    <property type="term" value="F:translation initiation factor activity"/>
    <property type="evidence" value="ECO:0007669"/>
    <property type="project" value="UniProtKB-KW"/>
</dbReference>
<reference evidence="8 9" key="1">
    <citation type="journal article" date="2018" name="Cell">
        <title>The Chara Genome: Secondary Complexity and Implications for Plant Terrestrialization.</title>
        <authorList>
            <person name="Nishiyama T."/>
            <person name="Sakayama H."/>
            <person name="Vries J.D."/>
            <person name="Buschmann H."/>
            <person name="Saint-Marcoux D."/>
            <person name="Ullrich K.K."/>
            <person name="Haas F.B."/>
            <person name="Vanderstraeten L."/>
            <person name="Becker D."/>
            <person name="Lang D."/>
            <person name="Vosolsobe S."/>
            <person name="Rombauts S."/>
            <person name="Wilhelmsson P.K.I."/>
            <person name="Janitza P."/>
            <person name="Kern R."/>
            <person name="Heyl A."/>
            <person name="Rumpler F."/>
            <person name="Villalobos L.I.A.C."/>
            <person name="Clay J.M."/>
            <person name="Skokan R."/>
            <person name="Toyoda A."/>
            <person name="Suzuki Y."/>
            <person name="Kagoshima H."/>
            <person name="Schijlen E."/>
            <person name="Tajeshwar N."/>
            <person name="Catarino B."/>
            <person name="Hetherington A.J."/>
            <person name="Saltykova A."/>
            <person name="Bonnot C."/>
            <person name="Breuninger H."/>
            <person name="Symeonidi A."/>
            <person name="Radhakrishnan G.V."/>
            <person name="Van Nieuwerburgh F."/>
            <person name="Deforce D."/>
            <person name="Chang C."/>
            <person name="Karol K.G."/>
            <person name="Hedrich R."/>
            <person name="Ulvskov P."/>
            <person name="Glockner G."/>
            <person name="Delwiche C.F."/>
            <person name="Petrasek J."/>
            <person name="Van de Peer Y."/>
            <person name="Friml J."/>
            <person name="Beilby M."/>
            <person name="Dolan L."/>
            <person name="Kohara Y."/>
            <person name="Sugano S."/>
            <person name="Fujiyama A."/>
            <person name="Delaux P.-M."/>
            <person name="Quint M."/>
            <person name="TheiBen G."/>
            <person name="Hagemann M."/>
            <person name="Harholt J."/>
            <person name="Dunand C."/>
            <person name="Zachgo S."/>
            <person name="Langdale J."/>
            <person name="Maumus F."/>
            <person name="Straeten D.V.D."/>
            <person name="Gould S.B."/>
            <person name="Rensing S.A."/>
        </authorList>
    </citation>
    <scope>NUCLEOTIDE SEQUENCE [LARGE SCALE GENOMIC DNA]</scope>
    <source>
        <strain evidence="8 9">S276</strain>
    </source>
</reference>
<dbReference type="Gene3D" id="3.30.760.10">
    <property type="entry name" value="RNA Cap, Translation Initiation Factor Eif4e"/>
    <property type="match status" value="1"/>
</dbReference>
<evidence type="ECO:0000256" key="4">
    <source>
        <dbReference type="ARBA" id="ARBA00022917"/>
    </source>
</evidence>
<feature type="compositionally biased region" description="Polar residues" evidence="7">
    <location>
        <begin position="11"/>
        <end position="37"/>
    </location>
</feature>
<comment type="similarity">
    <text evidence="1 6">Belongs to the eukaryotic initiation factor 4E family.</text>
</comment>
<dbReference type="SUPFAM" id="SSF55418">
    <property type="entry name" value="eIF4e-like"/>
    <property type="match status" value="1"/>
</dbReference>
<name>A0A388LAA3_CHABU</name>
<keyword evidence="9" id="KW-1185">Reference proteome</keyword>
<accession>A0A388LAA3</accession>
<evidence type="ECO:0000313" key="8">
    <source>
        <dbReference type="EMBL" id="GBG79251.1"/>
    </source>
</evidence>
<dbReference type="Proteomes" id="UP000265515">
    <property type="component" value="Unassembled WGS sequence"/>
</dbReference>
<dbReference type="Gramene" id="GBG79251">
    <property type="protein sequence ID" value="GBG79251"/>
    <property type="gene ID" value="CBR_g29302"/>
</dbReference>
<dbReference type="PROSITE" id="PS00813">
    <property type="entry name" value="IF4E"/>
    <property type="match status" value="1"/>
</dbReference>
<evidence type="ECO:0000256" key="1">
    <source>
        <dbReference type="ARBA" id="ARBA00009860"/>
    </source>
</evidence>
<keyword evidence="2 6" id="KW-0396">Initiation factor</keyword>
<keyword evidence="6" id="KW-0694">RNA-binding</keyword>
<dbReference type="GO" id="GO:0016281">
    <property type="term" value="C:eukaryotic translation initiation factor 4F complex"/>
    <property type="evidence" value="ECO:0007669"/>
    <property type="project" value="TreeGrafter"/>
</dbReference>
<dbReference type="GO" id="GO:0006417">
    <property type="term" value="P:regulation of translation"/>
    <property type="evidence" value="ECO:0007669"/>
    <property type="project" value="UniProtKB-KW"/>
</dbReference>
<dbReference type="OrthoDB" id="590761at2759"/>
<evidence type="ECO:0000313" key="9">
    <source>
        <dbReference type="Proteomes" id="UP000265515"/>
    </source>
</evidence>
<dbReference type="PANTHER" id="PTHR11960">
    <property type="entry name" value="EUKARYOTIC TRANSLATION INITIATION FACTOR 4E RELATED"/>
    <property type="match status" value="1"/>
</dbReference>
<dbReference type="Pfam" id="PF01652">
    <property type="entry name" value="IF4E"/>
    <property type="match status" value="1"/>
</dbReference>
<feature type="compositionally biased region" description="Low complexity" evidence="7">
    <location>
        <begin position="69"/>
        <end position="102"/>
    </location>
</feature>
<evidence type="ECO:0000256" key="5">
    <source>
        <dbReference type="ARBA" id="ARBA00030245"/>
    </source>
</evidence>
<dbReference type="EMBL" id="BFEA01000314">
    <property type="protein sequence ID" value="GBG79251.1"/>
    <property type="molecule type" value="Genomic_DNA"/>
</dbReference>
<feature type="region of interest" description="Disordered" evidence="7">
    <location>
        <begin position="1"/>
        <end position="141"/>
    </location>
</feature>
<comment type="caution">
    <text evidence="8">The sequence shown here is derived from an EMBL/GenBank/DDBJ whole genome shotgun (WGS) entry which is preliminary data.</text>
</comment>
<evidence type="ECO:0000256" key="6">
    <source>
        <dbReference type="RuleBase" id="RU004374"/>
    </source>
</evidence>
<feature type="compositionally biased region" description="Basic and acidic residues" evidence="7">
    <location>
        <begin position="132"/>
        <end position="141"/>
    </location>
</feature>
<evidence type="ECO:0000256" key="3">
    <source>
        <dbReference type="ARBA" id="ARBA00022845"/>
    </source>
</evidence>
<dbReference type="PANTHER" id="PTHR11960:SF18">
    <property type="entry name" value="EUKARYOTIC TRANSLATION INITIATION FACTOR 4E HOMOLOGOUS PROTEIN, ISOFORM B"/>
    <property type="match status" value="1"/>
</dbReference>
<keyword evidence="3" id="KW-0810">Translation regulation</keyword>
<keyword evidence="4 6" id="KW-0648">Protein biosynthesis</keyword>
<organism evidence="8 9">
    <name type="scientific">Chara braunii</name>
    <name type="common">Braun's stonewort</name>
    <dbReference type="NCBI Taxonomy" id="69332"/>
    <lineage>
        <taxon>Eukaryota</taxon>
        <taxon>Viridiplantae</taxon>
        <taxon>Streptophyta</taxon>
        <taxon>Charophyceae</taxon>
        <taxon>Charales</taxon>
        <taxon>Characeae</taxon>
        <taxon>Chara</taxon>
    </lineage>
</organism>
<evidence type="ECO:0000256" key="7">
    <source>
        <dbReference type="SAM" id="MobiDB-lite"/>
    </source>
</evidence>
<proteinExistence type="inferred from homology"/>
<feature type="compositionally biased region" description="Low complexity" evidence="7">
    <location>
        <begin position="50"/>
        <end position="60"/>
    </location>
</feature>
<sequence length="337" mass="36659">MEQGSDARMPENNSAKEGTAVNDHSSSGNIHPNSNARGVSGGVVGGVGAGDSSSANSNGVDTKHMDADSSSSSSGTSSSGGNTISRSNSNNNNNNNNSSNNNNGGGGTANNNSSSSSSLSADGLLRAGSNGHGDERDHRLREMDDRDRQNWEVRAGFHPLHNCFVFWYTRRQAGLRTQVAYEDSIKKISEFSTVEGFWGSYCHMSRAQDLPNPTDLHLFKKGIRPLWEDAANRSGGKWILRFRKTLSGRYWEDLVMALVGDQLDAGDSVCGAVLSIRFGEDIISVWNRSSSDPQAVMTLKDSIKRHLRLPPQYVMEYKPHDASLKDNSSFRNAWLRG</sequence>
<dbReference type="InterPro" id="IPR001040">
    <property type="entry name" value="TIF_eIF_4E"/>
</dbReference>
<dbReference type="STRING" id="69332.A0A388LAA3"/>
<dbReference type="InterPro" id="IPR019770">
    <property type="entry name" value="TIF_eIF_4E_CS"/>
</dbReference>
<dbReference type="AlphaFoldDB" id="A0A388LAA3"/>
<feature type="compositionally biased region" description="Gly residues" evidence="7">
    <location>
        <begin position="39"/>
        <end position="49"/>
    </location>
</feature>